<dbReference type="NCBIfam" id="TIGR02469">
    <property type="entry name" value="CbiT"/>
    <property type="match status" value="1"/>
</dbReference>
<evidence type="ECO:0000256" key="2">
    <source>
        <dbReference type="ARBA" id="ARBA00022573"/>
    </source>
</evidence>
<sequence length="205" mass="21861">MPPIALPHDAKAGPTKSEVRAVVRSKLALESDDHFAEVGSCTGAVTIEAAQRAGRVTALERTADRLETTEKNLVANEESIVADVELRNAEAPEGLPDDADALFVGGSRNFEAVLDYAVETEIDRVVMNVSRLEVAGQATEAFRERNLLKEVVQFQVSHGYDLAGATSFDSDNPVYMLVGSATPDSDGEDDDGKTVAADGRGGEQR</sequence>
<dbReference type="AlphaFoldDB" id="L9ZQA1"/>
<keyword evidence="3 7" id="KW-0489">Methyltransferase</keyword>
<gene>
    <name evidence="7" type="ORF">C483_17623</name>
</gene>
<feature type="region of interest" description="Disordered" evidence="6">
    <location>
        <begin position="172"/>
        <end position="205"/>
    </location>
</feature>
<keyword evidence="2" id="KW-0169">Cobalamin biosynthesis</keyword>
<accession>L9ZQA1</accession>
<dbReference type="PATRIC" id="fig|1227493.4.peg.3543"/>
<dbReference type="InterPro" id="IPR014008">
    <property type="entry name" value="Cbl_synth_MTase_CbiT"/>
</dbReference>
<evidence type="ECO:0000256" key="5">
    <source>
        <dbReference type="ARBA" id="ARBA00022691"/>
    </source>
</evidence>
<dbReference type="InterPro" id="IPR029063">
    <property type="entry name" value="SAM-dependent_MTases_sf"/>
</dbReference>
<name>L9ZQA1_9EURY</name>
<protein>
    <submittedName>
        <fullName evidence="7">Precorrin-6Y C5,15-methyltransferase subunit CbiT</fullName>
    </submittedName>
</protein>
<comment type="pathway">
    <text evidence="1">Cofactor biosynthesis; adenosylcobalamin biosynthesis.</text>
</comment>
<dbReference type="RefSeq" id="WP_006654658.1">
    <property type="nucleotide sequence ID" value="NZ_AOIM01000041.1"/>
</dbReference>
<dbReference type="STRING" id="1227493.C483_17623"/>
<dbReference type="GO" id="GO:0009236">
    <property type="term" value="P:cobalamin biosynthetic process"/>
    <property type="evidence" value="ECO:0007669"/>
    <property type="project" value="UniProtKB-KW"/>
</dbReference>
<evidence type="ECO:0000256" key="3">
    <source>
        <dbReference type="ARBA" id="ARBA00022603"/>
    </source>
</evidence>
<dbReference type="Proteomes" id="UP000011519">
    <property type="component" value="Unassembled WGS sequence"/>
</dbReference>
<dbReference type="GO" id="GO:0008276">
    <property type="term" value="F:protein methyltransferase activity"/>
    <property type="evidence" value="ECO:0007669"/>
    <property type="project" value="InterPro"/>
</dbReference>
<comment type="caution">
    <text evidence="7">The sequence shown here is derived from an EMBL/GenBank/DDBJ whole genome shotgun (WGS) entry which is preliminary data.</text>
</comment>
<dbReference type="OrthoDB" id="6027at2157"/>
<evidence type="ECO:0000313" key="7">
    <source>
        <dbReference type="EMBL" id="ELY87742.1"/>
    </source>
</evidence>
<evidence type="ECO:0000313" key="8">
    <source>
        <dbReference type="Proteomes" id="UP000011519"/>
    </source>
</evidence>
<keyword evidence="8" id="KW-1185">Reference proteome</keyword>
<proteinExistence type="predicted"/>
<dbReference type="GO" id="GO:0032259">
    <property type="term" value="P:methylation"/>
    <property type="evidence" value="ECO:0007669"/>
    <property type="project" value="UniProtKB-KW"/>
</dbReference>
<evidence type="ECO:0000256" key="6">
    <source>
        <dbReference type="SAM" id="MobiDB-lite"/>
    </source>
</evidence>
<organism evidence="7 8">
    <name type="scientific">Natrialba hulunbeirensis JCM 10989</name>
    <dbReference type="NCBI Taxonomy" id="1227493"/>
    <lineage>
        <taxon>Archaea</taxon>
        <taxon>Methanobacteriati</taxon>
        <taxon>Methanobacteriota</taxon>
        <taxon>Stenosarchaea group</taxon>
        <taxon>Halobacteria</taxon>
        <taxon>Halobacteriales</taxon>
        <taxon>Natrialbaceae</taxon>
        <taxon>Natrialba</taxon>
    </lineage>
</organism>
<reference evidence="7 8" key="1">
    <citation type="journal article" date="2014" name="PLoS Genet.">
        <title>Phylogenetically driven sequencing of extremely halophilic archaea reveals strategies for static and dynamic osmo-response.</title>
        <authorList>
            <person name="Becker E.A."/>
            <person name="Seitzer P.M."/>
            <person name="Tritt A."/>
            <person name="Larsen D."/>
            <person name="Krusor M."/>
            <person name="Yao A.I."/>
            <person name="Wu D."/>
            <person name="Madern D."/>
            <person name="Eisen J.A."/>
            <person name="Darling A.E."/>
            <person name="Facciotti M.T."/>
        </authorList>
    </citation>
    <scope>NUCLEOTIDE SEQUENCE [LARGE SCALE GENOMIC DNA]</scope>
    <source>
        <strain evidence="7 8">JCM 10989</strain>
    </source>
</reference>
<evidence type="ECO:0000256" key="1">
    <source>
        <dbReference type="ARBA" id="ARBA00004953"/>
    </source>
</evidence>
<dbReference type="EMBL" id="AOIM01000041">
    <property type="protein sequence ID" value="ELY87742.1"/>
    <property type="molecule type" value="Genomic_DNA"/>
</dbReference>
<dbReference type="SUPFAM" id="SSF53335">
    <property type="entry name" value="S-adenosyl-L-methionine-dependent methyltransferases"/>
    <property type="match status" value="1"/>
</dbReference>
<dbReference type="InterPro" id="IPR050714">
    <property type="entry name" value="Cobalamin_biosynth_MTase"/>
</dbReference>
<keyword evidence="4 7" id="KW-0808">Transferase</keyword>
<dbReference type="PANTHER" id="PTHR43182:SF1">
    <property type="entry name" value="COBALT-PRECORRIN-7 C(5)-METHYLTRANSFERASE"/>
    <property type="match status" value="1"/>
</dbReference>
<evidence type="ECO:0000256" key="4">
    <source>
        <dbReference type="ARBA" id="ARBA00022679"/>
    </source>
</evidence>
<dbReference type="PANTHER" id="PTHR43182">
    <property type="entry name" value="COBALT-PRECORRIN-6B C(15)-METHYLTRANSFERASE (DECARBOXYLATING)"/>
    <property type="match status" value="1"/>
</dbReference>
<keyword evidence="5" id="KW-0949">S-adenosyl-L-methionine</keyword>
<dbReference type="Gene3D" id="3.40.50.150">
    <property type="entry name" value="Vaccinia Virus protein VP39"/>
    <property type="match status" value="1"/>
</dbReference>